<comment type="caution">
    <text evidence="1">The sequence shown here is derived from an EMBL/GenBank/DDBJ whole genome shotgun (WGS) entry which is preliminary data.</text>
</comment>
<organism evidence="1 2">
    <name type="scientific">Solea senegalensis</name>
    <name type="common">Senegalese sole</name>
    <dbReference type="NCBI Taxonomy" id="28829"/>
    <lineage>
        <taxon>Eukaryota</taxon>
        <taxon>Metazoa</taxon>
        <taxon>Chordata</taxon>
        <taxon>Craniata</taxon>
        <taxon>Vertebrata</taxon>
        <taxon>Euteleostomi</taxon>
        <taxon>Actinopterygii</taxon>
        <taxon>Neopterygii</taxon>
        <taxon>Teleostei</taxon>
        <taxon>Neoteleostei</taxon>
        <taxon>Acanthomorphata</taxon>
        <taxon>Carangaria</taxon>
        <taxon>Pleuronectiformes</taxon>
        <taxon>Pleuronectoidei</taxon>
        <taxon>Soleidae</taxon>
        <taxon>Solea</taxon>
    </lineage>
</organism>
<protein>
    <submittedName>
        <fullName evidence="1">Uncharacterized protein</fullName>
    </submittedName>
</protein>
<evidence type="ECO:0000313" key="1">
    <source>
        <dbReference type="EMBL" id="KAG7515205.1"/>
    </source>
</evidence>
<gene>
    <name evidence="1" type="ORF">JOB18_001939</name>
</gene>
<accession>A0AAV6SEF4</accession>
<sequence>MGVALSSRSVVVLSAGEARFLEETGETRRIDGKQAPKITRIKKPLEGNDSVEAEVDAEQVQFRLHVALVLCPVLFSACVWTTKKMT</sequence>
<evidence type="ECO:0000313" key="2">
    <source>
        <dbReference type="Proteomes" id="UP000693946"/>
    </source>
</evidence>
<dbReference type="AlphaFoldDB" id="A0AAV6SEF4"/>
<proteinExistence type="predicted"/>
<keyword evidence="2" id="KW-1185">Reference proteome</keyword>
<dbReference type="EMBL" id="JAGKHQ010000005">
    <property type="protein sequence ID" value="KAG7515205.1"/>
    <property type="molecule type" value="Genomic_DNA"/>
</dbReference>
<name>A0AAV6SEF4_SOLSE</name>
<reference evidence="1 2" key="1">
    <citation type="journal article" date="2021" name="Sci. Rep.">
        <title>Chromosome anchoring in Senegalese sole (Solea senegalensis) reveals sex-associated markers and genome rearrangements in flatfish.</title>
        <authorList>
            <person name="Guerrero-Cozar I."/>
            <person name="Gomez-Garrido J."/>
            <person name="Berbel C."/>
            <person name="Martinez-Blanch J.F."/>
            <person name="Alioto T."/>
            <person name="Claros M.G."/>
            <person name="Gagnaire P.A."/>
            <person name="Manchado M."/>
        </authorList>
    </citation>
    <scope>NUCLEOTIDE SEQUENCE [LARGE SCALE GENOMIC DNA]</scope>
    <source>
        <strain evidence="1">Sse05_10M</strain>
    </source>
</reference>
<dbReference type="Proteomes" id="UP000693946">
    <property type="component" value="Linkage Group LG13"/>
</dbReference>